<keyword evidence="1" id="KW-1133">Transmembrane helix</keyword>
<dbReference type="Proteomes" id="UP000051733">
    <property type="component" value="Unassembled WGS sequence"/>
</dbReference>
<reference evidence="3 4" key="1">
    <citation type="journal article" date="2015" name="Genome Announc.">
        <title>Expanding the biotechnology potential of lactobacilli through comparative genomics of 213 strains and associated genera.</title>
        <authorList>
            <person name="Sun Z."/>
            <person name="Harris H.M."/>
            <person name="McCann A."/>
            <person name="Guo C."/>
            <person name="Argimon S."/>
            <person name="Zhang W."/>
            <person name="Yang X."/>
            <person name="Jeffery I.B."/>
            <person name="Cooney J.C."/>
            <person name="Kagawa T.F."/>
            <person name="Liu W."/>
            <person name="Song Y."/>
            <person name="Salvetti E."/>
            <person name="Wrobel A."/>
            <person name="Rasinkangas P."/>
            <person name="Parkhill J."/>
            <person name="Rea M.C."/>
            <person name="O'Sullivan O."/>
            <person name="Ritari J."/>
            <person name="Douillard F.P."/>
            <person name="Paul Ross R."/>
            <person name="Yang R."/>
            <person name="Briner A.E."/>
            <person name="Felis G.E."/>
            <person name="de Vos W.M."/>
            <person name="Barrangou R."/>
            <person name="Klaenhammer T.R."/>
            <person name="Caufield P.W."/>
            <person name="Cui Y."/>
            <person name="Zhang H."/>
            <person name="O'Toole P.W."/>
        </authorList>
    </citation>
    <scope>NUCLEOTIDE SEQUENCE [LARGE SCALE GENOMIC DNA]</scope>
    <source>
        <strain evidence="3 4">DSM 20634</strain>
    </source>
</reference>
<keyword evidence="4" id="KW-1185">Reference proteome</keyword>
<dbReference type="EMBL" id="AYYY01000011">
    <property type="protein sequence ID" value="KRM62120.1"/>
    <property type="molecule type" value="Genomic_DNA"/>
</dbReference>
<dbReference type="RefSeq" id="WP_057777789.1">
    <property type="nucleotide sequence ID" value="NZ_AYYY01000011.1"/>
</dbReference>
<protein>
    <submittedName>
        <fullName evidence="3">Small secreted protein-like protein</fullName>
    </submittedName>
</protein>
<dbReference type="PATRIC" id="fig|1423813.3.peg.875"/>
<evidence type="ECO:0000313" key="4">
    <source>
        <dbReference type="Proteomes" id="UP000051733"/>
    </source>
</evidence>
<proteinExistence type="predicted"/>
<evidence type="ECO:0000313" key="3">
    <source>
        <dbReference type="EMBL" id="KRM62120.1"/>
    </source>
</evidence>
<sequence>MNNSENQLNSWTLPITLGVSGVLGFFLGQKLKNRQQSPSEILTRVKRGFQKEGPLEGSWIESKTIPFQRFAYKTRVYRGGISRLEDNQRTTYEFLADAETGSILKMSRIEANK</sequence>
<dbReference type="InterPro" id="IPR025711">
    <property type="entry name" value="PepSY"/>
</dbReference>
<gene>
    <name evidence="3" type="ORF">FC26_GL000853</name>
</gene>
<dbReference type="OrthoDB" id="2989832at2"/>
<organism evidence="3 4">
    <name type="scientific">Paucilactobacillus vaccinostercus DSM 20634</name>
    <dbReference type="NCBI Taxonomy" id="1423813"/>
    <lineage>
        <taxon>Bacteria</taxon>
        <taxon>Bacillati</taxon>
        <taxon>Bacillota</taxon>
        <taxon>Bacilli</taxon>
        <taxon>Lactobacillales</taxon>
        <taxon>Lactobacillaceae</taxon>
        <taxon>Paucilactobacillus</taxon>
    </lineage>
</organism>
<dbReference type="STRING" id="1423813.FC26_GL000853"/>
<dbReference type="AlphaFoldDB" id="A0A0R2A4I0"/>
<accession>A0A0R2A4I0</accession>
<name>A0A0R2A4I0_9LACO</name>
<evidence type="ECO:0000259" key="2">
    <source>
        <dbReference type="Pfam" id="PF03413"/>
    </source>
</evidence>
<evidence type="ECO:0000256" key="1">
    <source>
        <dbReference type="SAM" id="Phobius"/>
    </source>
</evidence>
<feature type="domain" description="PepSY" evidence="2">
    <location>
        <begin position="37"/>
        <end position="105"/>
    </location>
</feature>
<dbReference type="Pfam" id="PF03413">
    <property type="entry name" value="PepSY"/>
    <property type="match status" value="1"/>
</dbReference>
<feature type="transmembrane region" description="Helical" evidence="1">
    <location>
        <begin position="12"/>
        <end position="28"/>
    </location>
</feature>
<comment type="caution">
    <text evidence="3">The sequence shown here is derived from an EMBL/GenBank/DDBJ whole genome shotgun (WGS) entry which is preliminary data.</text>
</comment>
<keyword evidence="1" id="KW-0812">Transmembrane</keyword>
<keyword evidence="1" id="KW-0472">Membrane</keyword>